<comment type="caution">
    <text evidence="2">The sequence shown here is derived from an EMBL/GenBank/DDBJ whole genome shotgun (WGS) entry which is preliminary data.</text>
</comment>
<sequence>MVTATVREWSDEEGWGVLDSPETPGGCFAHFSDIQTTGFRTLSPGQQVELTWEAPGFKQDGYDYRAVSVAPRSA</sequence>
<keyword evidence="3" id="KW-1185">Reference proteome</keyword>
<evidence type="ECO:0000259" key="1">
    <source>
        <dbReference type="PROSITE" id="PS51857"/>
    </source>
</evidence>
<evidence type="ECO:0000313" key="3">
    <source>
        <dbReference type="Proteomes" id="UP001523263"/>
    </source>
</evidence>
<organism evidence="2 3">
    <name type="scientific">Streptomyces griseoincarnatus</name>
    <dbReference type="NCBI Taxonomy" id="29305"/>
    <lineage>
        <taxon>Bacteria</taxon>
        <taxon>Bacillati</taxon>
        <taxon>Actinomycetota</taxon>
        <taxon>Actinomycetes</taxon>
        <taxon>Kitasatosporales</taxon>
        <taxon>Streptomycetaceae</taxon>
        <taxon>Streptomyces</taxon>
        <taxon>Streptomyces griseoincarnatus group</taxon>
    </lineage>
</organism>
<dbReference type="RefSeq" id="WP_199206169.1">
    <property type="nucleotide sequence ID" value="NZ_JAMQBH010000005.1"/>
</dbReference>
<dbReference type="EMBL" id="JAMQBH010000005">
    <property type="protein sequence ID" value="MCM2514253.1"/>
    <property type="molecule type" value="Genomic_DNA"/>
</dbReference>
<proteinExistence type="predicted"/>
<dbReference type="Gene3D" id="2.40.50.140">
    <property type="entry name" value="Nucleic acid-binding proteins"/>
    <property type="match status" value="1"/>
</dbReference>
<dbReference type="Proteomes" id="UP001523263">
    <property type="component" value="Unassembled WGS sequence"/>
</dbReference>
<dbReference type="SUPFAM" id="SSF50249">
    <property type="entry name" value="Nucleic acid-binding proteins"/>
    <property type="match status" value="1"/>
</dbReference>
<feature type="domain" description="CSD" evidence="1">
    <location>
        <begin position="1"/>
        <end position="71"/>
    </location>
</feature>
<dbReference type="Pfam" id="PF00313">
    <property type="entry name" value="CSD"/>
    <property type="match status" value="1"/>
</dbReference>
<reference evidence="2 3" key="1">
    <citation type="submission" date="2022-06" db="EMBL/GenBank/DDBJ databases">
        <title>Whole genome sequence of Streptomyces griseoincarnatus RB7AG.</title>
        <authorList>
            <person name="Ray L."/>
            <person name="Behera S."/>
            <person name="Panda A.N."/>
        </authorList>
    </citation>
    <scope>NUCLEOTIDE SEQUENCE [LARGE SCALE GENOMIC DNA]</scope>
    <source>
        <strain evidence="2 3">RB7AG</strain>
    </source>
</reference>
<protein>
    <submittedName>
        <fullName evidence="2">Cold shock domain-containing protein</fullName>
    </submittedName>
</protein>
<evidence type="ECO:0000313" key="2">
    <source>
        <dbReference type="EMBL" id="MCM2514253.1"/>
    </source>
</evidence>
<dbReference type="InterPro" id="IPR002059">
    <property type="entry name" value="CSP_DNA-bd"/>
</dbReference>
<dbReference type="PROSITE" id="PS51857">
    <property type="entry name" value="CSD_2"/>
    <property type="match status" value="1"/>
</dbReference>
<accession>A0ABT0VWI0</accession>
<gene>
    <name evidence="2" type="ORF">NC658_13420</name>
</gene>
<name>A0ABT0VWI0_STRGI</name>
<dbReference type="InterPro" id="IPR012340">
    <property type="entry name" value="NA-bd_OB-fold"/>
</dbReference>